<keyword evidence="8" id="KW-1015">Disulfide bond</keyword>
<dbReference type="AlphaFoldDB" id="A0AAV9WWM6"/>
<dbReference type="SUPFAM" id="SSF53474">
    <property type="entry name" value="alpha/beta-Hydrolases"/>
    <property type="match status" value="1"/>
</dbReference>
<evidence type="ECO:0000256" key="7">
    <source>
        <dbReference type="ARBA" id="ARBA00022837"/>
    </source>
</evidence>
<dbReference type="GO" id="GO:0045493">
    <property type="term" value="P:xylan catabolic process"/>
    <property type="evidence" value="ECO:0007669"/>
    <property type="project" value="UniProtKB-KW"/>
</dbReference>
<keyword evidence="3" id="KW-0858">Xylan degradation</keyword>
<gene>
    <name evidence="11" type="primary">FAEB-2_2</name>
    <name evidence="11" type="ORF">TWF694_004511</name>
</gene>
<evidence type="ECO:0000256" key="4">
    <source>
        <dbReference type="ARBA" id="ARBA00022723"/>
    </source>
</evidence>
<protein>
    <recommendedName>
        <fullName evidence="10">Carboxylic ester hydrolase</fullName>
        <ecNumber evidence="10">3.1.1.-</ecNumber>
    </recommendedName>
</protein>
<keyword evidence="3" id="KW-0119">Carbohydrate metabolism</keyword>
<dbReference type="EC" id="3.1.1.-" evidence="10"/>
<evidence type="ECO:0000256" key="1">
    <source>
        <dbReference type="ARBA" id="ARBA00006249"/>
    </source>
</evidence>
<dbReference type="PANTHER" id="PTHR33938">
    <property type="entry name" value="FERULOYL ESTERASE B-RELATED"/>
    <property type="match status" value="1"/>
</dbReference>
<keyword evidence="3" id="KW-0624">Polysaccharide degradation</keyword>
<comment type="caution">
    <text evidence="11">The sequence shown here is derived from an EMBL/GenBank/DDBJ whole genome shotgun (WGS) entry which is preliminary data.</text>
</comment>
<dbReference type="EMBL" id="JAVHJO010000015">
    <property type="protein sequence ID" value="KAK6527528.1"/>
    <property type="molecule type" value="Genomic_DNA"/>
</dbReference>
<dbReference type="Proteomes" id="UP001365542">
    <property type="component" value="Unassembled WGS sequence"/>
</dbReference>
<proteinExistence type="inferred from homology"/>
<accession>A0AAV9WWM6</accession>
<evidence type="ECO:0000256" key="2">
    <source>
        <dbReference type="ARBA" id="ARBA00022487"/>
    </source>
</evidence>
<keyword evidence="12" id="KW-1185">Reference proteome</keyword>
<evidence type="ECO:0000256" key="3">
    <source>
        <dbReference type="ARBA" id="ARBA00022651"/>
    </source>
</evidence>
<evidence type="ECO:0000313" key="12">
    <source>
        <dbReference type="Proteomes" id="UP001365542"/>
    </source>
</evidence>
<keyword evidence="6 10" id="KW-0378">Hydrolase</keyword>
<reference evidence="11 12" key="1">
    <citation type="submission" date="2019-10" db="EMBL/GenBank/DDBJ databases">
        <authorList>
            <person name="Palmer J.M."/>
        </authorList>
    </citation>
    <scope>NUCLEOTIDE SEQUENCE [LARGE SCALE GENOMIC DNA]</scope>
    <source>
        <strain evidence="11 12">TWF694</strain>
    </source>
</reference>
<dbReference type="InterPro" id="IPR029058">
    <property type="entry name" value="AB_hydrolase_fold"/>
</dbReference>
<evidence type="ECO:0000256" key="10">
    <source>
        <dbReference type="RuleBase" id="RU361238"/>
    </source>
</evidence>
<organism evidence="11 12">
    <name type="scientific">Orbilia ellipsospora</name>
    <dbReference type="NCBI Taxonomy" id="2528407"/>
    <lineage>
        <taxon>Eukaryota</taxon>
        <taxon>Fungi</taxon>
        <taxon>Dikarya</taxon>
        <taxon>Ascomycota</taxon>
        <taxon>Pezizomycotina</taxon>
        <taxon>Orbiliomycetes</taxon>
        <taxon>Orbiliales</taxon>
        <taxon>Orbiliaceae</taxon>
        <taxon>Orbilia</taxon>
    </lineage>
</organism>
<dbReference type="GO" id="GO:0046872">
    <property type="term" value="F:metal ion binding"/>
    <property type="evidence" value="ECO:0007669"/>
    <property type="project" value="UniProtKB-KW"/>
</dbReference>
<evidence type="ECO:0000256" key="8">
    <source>
        <dbReference type="ARBA" id="ARBA00023157"/>
    </source>
</evidence>
<dbReference type="GO" id="GO:0030600">
    <property type="term" value="F:feruloyl esterase activity"/>
    <property type="evidence" value="ECO:0007669"/>
    <property type="project" value="UniProtKB-EC"/>
</dbReference>
<evidence type="ECO:0000313" key="11">
    <source>
        <dbReference type="EMBL" id="KAK6527528.1"/>
    </source>
</evidence>
<comment type="catalytic activity">
    <reaction evidence="9">
        <text>feruloyl-polysaccharide + H2O = ferulate + polysaccharide.</text>
        <dbReference type="EC" id="3.1.1.73"/>
    </reaction>
</comment>
<evidence type="ECO:0000256" key="9">
    <source>
        <dbReference type="ARBA" id="ARBA00034075"/>
    </source>
</evidence>
<keyword evidence="4" id="KW-0479">Metal-binding</keyword>
<keyword evidence="5" id="KW-0732">Signal</keyword>
<comment type="similarity">
    <text evidence="1 10">Belongs to the tannase family.</text>
</comment>
<sequence>MRLPIEIKRTLVVLSLTSYAAGLQKRTESNFQTRCANLKNEFKPDNTTTVLISEYLPSGTNWTIPPEAIDPSCTYYFAGAIFKEDSCRLKLNISTSKTSNVVVEILLPVDWNERGKRVITLGNGGLNGCIAYGDLVSTNSLGFVAIGTNNGHDGGSGAPFFHNTEVLEDFVYRSRIVVGTDVGKKATKHLYGSPHRKAYFMGCSTGGRQGLKAAQDFPEEFDGILAGAAANDFLDLEAANGQIYAFVGNPGSPSYINADQWDIVHKLVLSQCDWIDGAYDGIIEDPMKCRPRFETLLCDVGQTWASNKCLTSGQINGLIGVYSPIYGSKGEFLYPRMQPGGEIQLGESQIIFGPGITVDWLRYVVLNNTKWDFNSSWSLEVFEIMKAQDSFGVSTWNPDLSKLRNSRHKLITYHGLMDGSITSENSYRYYDYVSRTMNLTSKKLDDFYRFFPVSGMSHCSGGDGAWYIGASGQSGAAFPLTGIPKGDGGVLMDLVRWVEDGVAPETVLGTSIGRQGEQITRKHCKYPLKNTYKGSGNFNSKDNWRCA</sequence>
<evidence type="ECO:0000256" key="6">
    <source>
        <dbReference type="ARBA" id="ARBA00022801"/>
    </source>
</evidence>
<evidence type="ECO:0000256" key="5">
    <source>
        <dbReference type="ARBA" id="ARBA00022729"/>
    </source>
</evidence>
<dbReference type="PANTHER" id="PTHR33938:SF15">
    <property type="entry name" value="FERULOYL ESTERASE B-RELATED"/>
    <property type="match status" value="1"/>
</dbReference>
<dbReference type="Pfam" id="PF07519">
    <property type="entry name" value="Tannase"/>
    <property type="match status" value="1"/>
</dbReference>
<keyword evidence="7" id="KW-0106">Calcium</keyword>
<dbReference type="InterPro" id="IPR011118">
    <property type="entry name" value="Tannase/feruloyl_esterase"/>
</dbReference>
<name>A0AAV9WWM6_9PEZI</name>
<keyword evidence="2" id="KW-0719">Serine esterase</keyword>